<dbReference type="InterPro" id="IPR023796">
    <property type="entry name" value="Serpin_dom"/>
</dbReference>
<comment type="similarity">
    <text evidence="1">Belongs to the serpin family.</text>
</comment>
<organism evidence="4 5">
    <name type="scientific">Carnegiea gigantea</name>
    <dbReference type="NCBI Taxonomy" id="171969"/>
    <lineage>
        <taxon>Eukaryota</taxon>
        <taxon>Viridiplantae</taxon>
        <taxon>Streptophyta</taxon>
        <taxon>Embryophyta</taxon>
        <taxon>Tracheophyta</taxon>
        <taxon>Spermatophyta</taxon>
        <taxon>Magnoliopsida</taxon>
        <taxon>eudicotyledons</taxon>
        <taxon>Gunneridae</taxon>
        <taxon>Pentapetalae</taxon>
        <taxon>Caryophyllales</taxon>
        <taxon>Cactineae</taxon>
        <taxon>Cactaceae</taxon>
        <taxon>Cactoideae</taxon>
        <taxon>Echinocereeae</taxon>
        <taxon>Carnegiea</taxon>
    </lineage>
</organism>
<dbReference type="InterPro" id="IPR036186">
    <property type="entry name" value="Serpin_sf"/>
</dbReference>
<sequence length="235" mass="26270">MKSRIATVAELILPNTIHGNILKFNHTCKELNNKCPQDFSFDVAKHILHRGLTNIPHENLLCFPFSVNALLNMLVPRSKGQTLDQLLEVLECGNEEHVEKPASRHGSPLTRSYEWILRDVYESTVMAVDFPYMLELTLPFTTGQTELTRFIDSPFVELLYVAYITQKSHIEIDKRGTTIAVVTYAALCGPGHQPRSLSSKLNIVANNPFFFMITEDCSGSIISAGIMLSTPSTTS</sequence>
<evidence type="ECO:0000313" key="4">
    <source>
        <dbReference type="EMBL" id="KAJ8440022.1"/>
    </source>
</evidence>
<keyword evidence="5" id="KW-1185">Reference proteome</keyword>
<dbReference type="PANTHER" id="PTHR11461">
    <property type="entry name" value="SERINE PROTEASE INHIBITOR, SERPIN"/>
    <property type="match status" value="1"/>
</dbReference>
<proteinExistence type="inferred from homology"/>
<dbReference type="GO" id="GO:0004867">
    <property type="term" value="F:serine-type endopeptidase inhibitor activity"/>
    <property type="evidence" value="ECO:0007669"/>
    <property type="project" value="InterPro"/>
</dbReference>
<dbReference type="SUPFAM" id="SSF56574">
    <property type="entry name" value="Serpins"/>
    <property type="match status" value="1"/>
</dbReference>
<protein>
    <recommendedName>
        <fullName evidence="2">Serpin domain-containing protein</fullName>
    </recommendedName>
</protein>
<dbReference type="InterPro" id="IPR000215">
    <property type="entry name" value="Serpin_fam"/>
</dbReference>
<dbReference type="PANTHER" id="PTHR11461:SF211">
    <property type="entry name" value="GH10112P-RELATED"/>
    <property type="match status" value="1"/>
</dbReference>
<dbReference type="Gene3D" id="3.30.497.10">
    <property type="entry name" value="Antithrombin, subunit I, domain 2"/>
    <property type="match status" value="2"/>
</dbReference>
<dbReference type="InterPro" id="IPR042178">
    <property type="entry name" value="Serpin_sf_1"/>
</dbReference>
<dbReference type="Pfam" id="PF00079">
    <property type="entry name" value="Serpin"/>
    <property type="match status" value="1"/>
</dbReference>
<dbReference type="GO" id="GO:0005615">
    <property type="term" value="C:extracellular space"/>
    <property type="evidence" value="ECO:0007669"/>
    <property type="project" value="InterPro"/>
</dbReference>
<gene>
    <name evidence="4" type="ORF">Cgig2_020510</name>
    <name evidence="3" type="ORF">Cgig2_027768</name>
</gene>
<comment type="caution">
    <text evidence="4">The sequence shown here is derived from an EMBL/GenBank/DDBJ whole genome shotgun (WGS) entry which is preliminary data.</text>
</comment>
<evidence type="ECO:0000259" key="2">
    <source>
        <dbReference type="Pfam" id="PF00079"/>
    </source>
</evidence>
<dbReference type="Proteomes" id="UP001153076">
    <property type="component" value="Unassembled WGS sequence"/>
</dbReference>
<reference evidence="4" key="1">
    <citation type="submission" date="2022-04" db="EMBL/GenBank/DDBJ databases">
        <title>Carnegiea gigantea Genome sequencing and assembly v2.</title>
        <authorList>
            <person name="Copetti D."/>
            <person name="Sanderson M.J."/>
            <person name="Burquez A."/>
            <person name="Wojciechowski M.F."/>
        </authorList>
    </citation>
    <scope>NUCLEOTIDE SEQUENCE</scope>
    <source>
        <strain evidence="4">SGP5-SGP5p</strain>
        <tissue evidence="4">Aerial part</tissue>
    </source>
</reference>
<evidence type="ECO:0000256" key="1">
    <source>
        <dbReference type="ARBA" id="ARBA00009500"/>
    </source>
</evidence>
<dbReference type="EMBL" id="JAKOGI010000201">
    <property type="protein sequence ID" value="KAJ8440022.1"/>
    <property type="molecule type" value="Genomic_DNA"/>
</dbReference>
<evidence type="ECO:0000313" key="3">
    <source>
        <dbReference type="EMBL" id="KAJ8419568.1"/>
    </source>
</evidence>
<dbReference type="AlphaFoldDB" id="A0A9Q1QFA2"/>
<name>A0A9Q1QFA2_9CARY</name>
<dbReference type="EMBL" id="JAKOGI010004847">
    <property type="protein sequence ID" value="KAJ8419568.1"/>
    <property type="molecule type" value="Genomic_DNA"/>
</dbReference>
<accession>A0A9Q1QFA2</accession>
<feature type="domain" description="Serpin" evidence="2">
    <location>
        <begin position="134"/>
        <end position="227"/>
    </location>
</feature>
<evidence type="ECO:0000313" key="5">
    <source>
        <dbReference type="Proteomes" id="UP001153076"/>
    </source>
</evidence>